<dbReference type="InterPro" id="IPR002364">
    <property type="entry name" value="Quin_OxRdtase/zeta-crystal_CS"/>
</dbReference>
<evidence type="ECO:0000313" key="4">
    <source>
        <dbReference type="Proteomes" id="UP000182062"/>
    </source>
</evidence>
<dbReference type="PANTHER" id="PTHR11695:SF294">
    <property type="entry name" value="RETICULON-4-INTERACTING PROTEIN 1, MITOCHONDRIAL"/>
    <property type="match status" value="1"/>
</dbReference>
<dbReference type="InterPro" id="IPR020843">
    <property type="entry name" value="ER"/>
</dbReference>
<dbReference type="Gene3D" id="3.90.180.10">
    <property type="entry name" value="Medium-chain alcohol dehydrogenases, catalytic domain"/>
    <property type="match status" value="1"/>
</dbReference>
<name>A0A1J6WKZ8_9BACI</name>
<evidence type="ECO:0000313" key="3">
    <source>
        <dbReference type="EMBL" id="OIU68655.1"/>
    </source>
</evidence>
<dbReference type="SUPFAM" id="SSF51735">
    <property type="entry name" value="NAD(P)-binding Rossmann-fold domains"/>
    <property type="match status" value="1"/>
</dbReference>
<dbReference type="PANTHER" id="PTHR11695">
    <property type="entry name" value="ALCOHOL DEHYDROGENASE RELATED"/>
    <property type="match status" value="1"/>
</dbReference>
<dbReference type="Pfam" id="PF08240">
    <property type="entry name" value="ADH_N"/>
    <property type="match status" value="1"/>
</dbReference>
<reference evidence="3 4" key="1">
    <citation type="submission" date="2016-09" db="EMBL/GenBank/DDBJ databases">
        <title>Bacillus aquimaris SAMM genome sequence reveals colonization and biosurfactant production capacities.</title>
        <authorList>
            <person name="Waghmode S.R."/>
            <person name="Suryavanshi M.V."/>
        </authorList>
    </citation>
    <scope>NUCLEOTIDE SEQUENCE [LARGE SCALE GENOMIC DNA]</scope>
    <source>
        <strain evidence="3 4">SAMM</strain>
    </source>
</reference>
<dbReference type="Proteomes" id="UP000182062">
    <property type="component" value="Unassembled WGS sequence"/>
</dbReference>
<dbReference type="InterPro" id="IPR036291">
    <property type="entry name" value="NAD(P)-bd_dom_sf"/>
</dbReference>
<gene>
    <name evidence="3" type="ORF">BHE18_17180</name>
</gene>
<dbReference type="AlphaFoldDB" id="A0A1J6WKZ8"/>
<organism evidence="3 4">
    <name type="scientific">Rossellomorea aquimaris</name>
    <dbReference type="NCBI Taxonomy" id="189382"/>
    <lineage>
        <taxon>Bacteria</taxon>
        <taxon>Bacillati</taxon>
        <taxon>Bacillota</taxon>
        <taxon>Bacilli</taxon>
        <taxon>Bacillales</taxon>
        <taxon>Bacillaceae</taxon>
        <taxon>Rossellomorea</taxon>
    </lineage>
</organism>
<evidence type="ECO:0000259" key="2">
    <source>
        <dbReference type="SMART" id="SM00829"/>
    </source>
</evidence>
<dbReference type="PROSITE" id="PS01162">
    <property type="entry name" value="QOR_ZETA_CRYSTAL"/>
    <property type="match status" value="1"/>
</dbReference>
<dbReference type="GO" id="GO:0016491">
    <property type="term" value="F:oxidoreductase activity"/>
    <property type="evidence" value="ECO:0007669"/>
    <property type="project" value="UniProtKB-KW"/>
</dbReference>
<dbReference type="Pfam" id="PF13602">
    <property type="entry name" value="ADH_zinc_N_2"/>
    <property type="match status" value="1"/>
</dbReference>
<dbReference type="CDD" id="cd05289">
    <property type="entry name" value="MDR_like_2"/>
    <property type="match status" value="1"/>
</dbReference>
<dbReference type="OrthoDB" id="9792162at2"/>
<dbReference type="InterPro" id="IPR013154">
    <property type="entry name" value="ADH-like_N"/>
</dbReference>
<dbReference type="Gene3D" id="3.40.50.720">
    <property type="entry name" value="NAD(P)-binding Rossmann-like Domain"/>
    <property type="match status" value="1"/>
</dbReference>
<comment type="caution">
    <text evidence="3">The sequence shown here is derived from an EMBL/GenBank/DDBJ whole genome shotgun (WGS) entry which is preliminary data.</text>
</comment>
<keyword evidence="4" id="KW-1185">Reference proteome</keyword>
<dbReference type="RefSeq" id="WP_071620083.1">
    <property type="nucleotide sequence ID" value="NZ_MINN01000128.1"/>
</dbReference>
<keyword evidence="1" id="KW-0560">Oxidoreductase</keyword>
<accession>A0A1J6WKZ8</accession>
<dbReference type="InterPro" id="IPR011032">
    <property type="entry name" value="GroES-like_sf"/>
</dbReference>
<dbReference type="SMART" id="SM00829">
    <property type="entry name" value="PKS_ER"/>
    <property type="match status" value="1"/>
</dbReference>
<protein>
    <submittedName>
        <fullName evidence="3">NADPH:quinone reductase</fullName>
    </submittedName>
</protein>
<feature type="domain" description="Enoyl reductase (ER)" evidence="2">
    <location>
        <begin position="10"/>
        <end position="308"/>
    </location>
</feature>
<dbReference type="SUPFAM" id="SSF50129">
    <property type="entry name" value="GroES-like"/>
    <property type="match status" value="1"/>
</dbReference>
<dbReference type="InterPro" id="IPR050700">
    <property type="entry name" value="YIM1/Zinc_Alcohol_DH_Fams"/>
</dbReference>
<dbReference type="GO" id="GO:0008270">
    <property type="term" value="F:zinc ion binding"/>
    <property type="evidence" value="ECO:0007669"/>
    <property type="project" value="InterPro"/>
</dbReference>
<proteinExistence type="predicted"/>
<evidence type="ECO:0000256" key="1">
    <source>
        <dbReference type="ARBA" id="ARBA00023002"/>
    </source>
</evidence>
<sequence length="313" mass="34386">MRAIVIDQYGDKDVLNEREVEQPDIGDNQVLLSNRATSINPIDWKVREGYLKDMLPFDFPIILGWDAAGVVARKGKNVEGFEIGDRVFARPDTTNRGTYAEYVAVDDHLLAPMPESMSFEEAAAIPLAGLTAWQCLVDFSDIKEGDKVLIHAGSGGVGNFAIQIAKSFGAHVAATASGKNEEFVKSLRADQFINYKEDDFSEVLNDFDIVLDTMGGEVQSGSYKVLKKGGKLVSIAQPPNEDEAKEYGIEAGFLWLEPKGEQLKQLADLFEKGQLKPVIGDTFPFNEQGLKDAHALSETHHAKGKIVIKINEV</sequence>
<dbReference type="EMBL" id="MINN01000128">
    <property type="protein sequence ID" value="OIU68655.1"/>
    <property type="molecule type" value="Genomic_DNA"/>
</dbReference>